<protein>
    <recommendedName>
        <fullName evidence="4">Chloride channel protein</fullName>
    </recommendedName>
</protein>
<dbReference type="RefSeq" id="WP_073017227.1">
    <property type="nucleotide sequence ID" value="NZ_FQXU01000004.1"/>
</dbReference>
<dbReference type="AlphaFoldDB" id="A0A1M5W5Y5"/>
<feature type="transmembrane region" description="Helical" evidence="1">
    <location>
        <begin position="12"/>
        <end position="36"/>
    </location>
</feature>
<organism evidence="2 3">
    <name type="scientific">Clostridium intestinale DSM 6191</name>
    <dbReference type="NCBI Taxonomy" id="1121320"/>
    <lineage>
        <taxon>Bacteria</taxon>
        <taxon>Bacillati</taxon>
        <taxon>Bacillota</taxon>
        <taxon>Clostridia</taxon>
        <taxon>Eubacteriales</taxon>
        <taxon>Clostridiaceae</taxon>
        <taxon>Clostridium</taxon>
    </lineage>
</organism>
<proteinExistence type="predicted"/>
<dbReference type="EMBL" id="FQXU01000004">
    <property type="protein sequence ID" value="SHH82848.1"/>
    <property type="molecule type" value="Genomic_DNA"/>
</dbReference>
<gene>
    <name evidence="2" type="ORF">SAMN02745941_00942</name>
</gene>
<accession>A0A1M5W5Y5</accession>
<name>A0A1M5W5Y5_9CLOT</name>
<keyword evidence="1" id="KW-0812">Transmembrane</keyword>
<evidence type="ECO:0000313" key="2">
    <source>
        <dbReference type="EMBL" id="SHH82848.1"/>
    </source>
</evidence>
<feature type="transmembrane region" description="Helical" evidence="1">
    <location>
        <begin position="56"/>
        <end position="75"/>
    </location>
</feature>
<dbReference type="Proteomes" id="UP000184241">
    <property type="component" value="Unassembled WGS sequence"/>
</dbReference>
<keyword evidence="1" id="KW-0472">Membrane</keyword>
<evidence type="ECO:0000313" key="3">
    <source>
        <dbReference type="Proteomes" id="UP000184241"/>
    </source>
</evidence>
<evidence type="ECO:0008006" key="4">
    <source>
        <dbReference type="Google" id="ProtNLM"/>
    </source>
</evidence>
<evidence type="ECO:0000256" key="1">
    <source>
        <dbReference type="SAM" id="Phobius"/>
    </source>
</evidence>
<keyword evidence="1" id="KW-1133">Transmembrane helix</keyword>
<sequence>MRRVWNNKIFQAIVFVLIASTIGIIYSKISSLQFVFENAGIIESSVAESLISDAKLIKVLVLIIGGIAIGLYYNFTYSLNRNKL</sequence>
<reference evidence="2 3" key="1">
    <citation type="submission" date="2016-11" db="EMBL/GenBank/DDBJ databases">
        <authorList>
            <person name="Jaros S."/>
            <person name="Januszkiewicz K."/>
            <person name="Wedrychowicz H."/>
        </authorList>
    </citation>
    <scope>NUCLEOTIDE SEQUENCE [LARGE SCALE GENOMIC DNA]</scope>
    <source>
        <strain evidence="2 3">DSM 6191</strain>
    </source>
</reference>